<proteinExistence type="predicted"/>
<dbReference type="EMBL" id="KE356560">
    <property type="protein sequence ID" value="ERG91257.1"/>
    <property type="molecule type" value="Genomic_DNA"/>
</dbReference>
<evidence type="ECO:0000313" key="2">
    <source>
        <dbReference type="EMBL" id="ERG91257.1"/>
    </source>
</evidence>
<organism evidence="2 3">
    <name type="scientific">Haloquadratum walsbyi J07HQW1</name>
    <dbReference type="NCBI Taxonomy" id="1238424"/>
    <lineage>
        <taxon>Archaea</taxon>
        <taxon>Methanobacteriati</taxon>
        <taxon>Methanobacteriota</taxon>
        <taxon>Stenosarchaea group</taxon>
        <taxon>Halobacteria</taxon>
        <taxon>Halobacteriales</taxon>
        <taxon>Haloferacaceae</taxon>
        <taxon>Haloquadratum</taxon>
    </lineage>
</organism>
<dbReference type="HOGENOM" id="CLU_1014134_0_0_2"/>
<sequence length="274" mass="31303">MPSDQPRTPEVEVAEDPEAGFIANIYDGEYLIRVQPHENGYQLGLASKTGIGDAAFLRTYGREERFRELLETEFEAIDAGVVFEVLDEHFADEEYRIVNLKEEIKTFPGRGADLYVETGETVPTLTGDRDYRDDQWAKEETYLVRVWPTDDLWIEVKDCDSGDRIADYRPFSHLEDIRNEEKDDHDRERGPTSVPSVHAPVVSLKLANAPVVHTHIDCSHLAKLNTMQFNPAGEKPPKVPAEGFGELPLRWCSTCQYREPTPDEIRRESNLRRG</sequence>
<protein>
    <submittedName>
        <fullName evidence="2">Uncharacterized protein</fullName>
    </submittedName>
</protein>
<feature type="compositionally biased region" description="Basic and acidic residues" evidence="1">
    <location>
        <begin position="176"/>
        <end position="190"/>
    </location>
</feature>
<feature type="region of interest" description="Disordered" evidence="1">
    <location>
        <begin position="176"/>
        <end position="196"/>
    </location>
</feature>
<dbReference type="AlphaFoldDB" id="U1PCF0"/>
<evidence type="ECO:0000313" key="3">
    <source>
        <dbReference type="Proteomes" id="UP000030649"/>
    </source>
</evidence>
<evidence type="ECO:0000256" key="1">
    <source>
        <dbReference type="SAM" id="MobiDB-lite"/>
    </source>
</evidence>
<dbReference type="STRING" id="1238424.J07HQW1_01291"/>
<name>U1PCF0_9EURY</name>
<reference evidence="2 3" key="1">
    <citation type="journal article" date="2013" name="PLoS ONE">
        <title>Assembly-driven community genomics of a hypersaline microbial ecosystem.</title>
        <authorList>
            <person name="Podell S."/>
            <person name="Ugalde J.A."/>
            <person name="Narasingarao P."/>
            <person name="Banfield J.F."/>
            <person name="Heidelberg K.B."/>
            <person name="Allen E.E."/>
        </authorList>
    </citation>
    <scope>NUCLEOTIDE SEQUENCE [LARGE SCALE GENOMIC DNA]</scope>
    <source>
        <strain evidence="3">J07HQW1</strain>
    </source>
</reference>
<accession>U1PCF0</accession>
<dbReference type="Proteomes" id="UP000030649">
    <property type="component" value="Unassembled WGS sequence"/>
</dbReference>
<gene>
    <name evidence="2" type="ORF">J07HQW1_01291</name>
</gene>